<proteinExistence type="predicted"/>
<sequence length="283" mass="32479">MPRPYLASANGMRAHGVFFINDAPPLFPGSSAYQKIHSMPGQESVRVGCRWTGRGRDRERIESQADNGRADLLLKHQLYETAVSFRIQTGLRNLIHGLTKDRQRKLGKWKDSAPFFIYWSCLIRKLRTCISIIIPSLNKLRISTRHSARFFLDRGDETRNDIQVKQHPRGRVTGTFKSLESRSYVLGGQSRVDKPQILSGGYVTLDGRRSLASISPLAILVMFHFGSKESRAAALWRNCHQSSQLNEQQILLPHWMGYMVNSQKLYQEPKDMKHAKRLRYQSL</sequence>
<name>E2AGA8_CAMFO</name>
<keyword evidence="2" id="KW-1185">Reference proteome</keyword>
<organism evidence="2">
    <name type="scientific">Camponotus floridanus</name>
    <name type="common">Florida carpenter ant</name>
    <dbReference type="NCBI Taxonomy" id="104421"/>
    <lineage>
        <taxon>Eukaryota</taxon>
        <taxon>Metazoa</taxon>
        <taxon>Ecdysozoa</taxon>
        <taxon>Arthropoda</taxon>
        <taxon>Hexapoda</taxon>
        <taxon>Insecta</taxon>
        <taxon>Pterygota</taxon>
        <taxon>Neoptera</taxon>
        <taxon>Endopterygota</taxon>
        <taxon>Hymenoptera</taxon>
        <taxon>Apocrita</taxon>
        <taxon>Aculeata</taxon>
        <taxon>Formicoidea</taxon>
        <taxon>Formicidae</taxon>
        <taxon>Formicinae</taxon>
        <taxon>Camponotus</taxon>
    </lineage>
</organism>
<dbReference type="EMBL" id="GL439266">
    <property type="protein sequence ID" value="EFN67599.1"/>
    <property type="molecule type" value="Genomic_DNA"/>
</dbReference>
<accession>E2AGA8</accession>
<evidence type="ECO:0000313" key="2">
    <source>
        <dbReference type="Proteomes" id="UP000000311"/>
    </source>
</evidence>
<dbReference type="AlphaFoldDB" id="E2AGA8"/>
<dbReference type="InParanoid" id="E2AGA8"/>
<evidence type="ECO:0000313" key="1">
    <source>
        <dbReference type="EMBL" id="EFN67599.1"/>
    </source>
</evidence>
<dbReference type="Proteomes" id="UP000000311">
    <property type="component" value="Unassembled WGS sequence"/>
</dbReference>
<protein>
    <submittedName>
        <fullName evidence="1">Uncharacterized protein</fullName>
    </submittedName>
</protein>
<reference evidence="1 2" key="1">
    <citation type="journal article" date="2010" name="Science">
        <title>Genomic comparison of the ants Camponotus floridanus and Harpegnathos saltator.</title>
        <authorList>
            <person name="Bonasio R."/>
            <person name="Zhang G."/>
            <person name="Ye C."/>
            <person name="Mutti N.S."/>
            <person name="Fang X."/>
            <person name="Qin N."/>
            <person name="Donahue G."/>
            <person name="Yang P."/>
            <person name="Li Q."/>
            <person name="Li C."/>
            <person name="Zhang P."/>
            <person name="Huang Z."/>
            <person name="Berger S.L."/>
            <person name="Reinberg D."/>
            <person name="Wang J."/>
            <person name="Liebig J."/>
        </authorList>
    </citation>
    <scope>NUCLEOTIDE SEQUENCE [LARGE SCALE GENOMIC DNA]</scope>
    <source>
        <strain evidence="2">C129</strain>
    </source>
</reference>
<gene>
    <name evidence="1" type="ORF">EAG_16281</name>
</gene>